<dbReference type="AlphaFoldDB" id="A0A3S3PTV9"/>
<organism evidence="7 8">
    <name type="scientific">Dinothrombium tinctorium</name>
    <dbReference type="NCBI Taxonomy" id="1965070"/>
    <lineage>
        <taxon>Eukaryota</taxon>
        <taxon>Metazoa</taxon>
        <taxon>Ecdysozoa</taxon>
        <taxon>Arthropoda</taxon>
        <taxon>Chelicerata</taxon>
        <taxon>Arachnida</taxon>
        <taxon>Acari</taxon>
        <taxon>Acariformes</taxon>
        <taxon>Trombidiformes</taxon>
        <taxon>Prostigmata</taxon>
        <taxon>Anystina</taxon>
        <taxon>Parasitengona</taxon>
        <taxon>Trombidioidea</taxon>
        <taxon>Trombidiidae</taxon>
        <taxon>Dinothrombium</taxon>
    </lineage>
</organism>
<proteinExistence type="predicted"/>
<reference evidence="7 8" key="1">
    <citation type="journal article" date="2018" name="Gigascience">
        <title>Genomes of trombidid mites reveal novel predicted allergens and laterally-transferred genes associated with secondary metabolism.</title>
        <authorList>
            <person name="Dong X."/>
            <person name="Chaisiri K."/>
            <person name="Xia D."/>
            <person name="Armstrong S.D."/>
            <person name="Fang Y."/>
            <person name="Donnelly M.J."/>
            <person name="Kadowaki T."/>
            <person name="McGarry J.W."/>
            <person name="Darby A.C."/>
            <person name="Makepeace B.L."/>
        </authorList>
    </citation>
    <scope>NUCLEOTIDE SEQUENCE [LARGE SCALE GENOMIC DNA]</scope>
    <source>
        <strain evidence="7">UoL-WK</strain>
    </source>
</reference>
<gene>
    <name evidence="7" type="ORF">B4U79_07619</name>
</gene>
<protein>
    <recommendedName>
        <fullName evidence="9">Gustatory receptor</fullName>
    </recommendedName>
</protein>
<evidence type="ECO:0000313" key="7">
    <source>
        <dbReference type="EMBL" id="RWS16256.1"/>
    </source>
</evidence>
<keyword evidence="8" id="KW-1185">Reference proteome</keyword>
<dbReference type="STRING" id="1965070.A0A3S3PTV9"/>
<evidence type="ECO:0000256" key="4">
    <source>
        <dbReference type="ARBA" id="ARBA00023136"/>
    </source>
</evidence>
<feature type="transmembrane region" description="Helical" evidence="6">
    <location>
        <begin position="82"/>
        <end position="101"/>
    </location>
</feature>
<evidence type="ECO:0000256" key="5">
    <source>
        <dbReference type="ARBA" id="ARBA00023170"/>
    </source>
</evidence>
<evidence type="ECO:0000256" key="3">
    <source>
        <dbReference type="ARBA" id="ARBA00022989"/>
    </source>
</evidence>
<keyword evidence="2 6" id="KW-0812">Transmembrane</keyword>
<keyword evidence="3 6" id="KW-1133">Transmembrane helix</keyword>
<dbReference type="OrthoDB" id="5800391at2759"/>
<evidence type="ECO:0000256" key="2">
    <source>
        <dbReference type="ARBA" id="ARBA00022692"/>
    </source>
</evidence>
<accession>A0A3S3PTV9</accession>
<feature type="transmembrane region" description="Helical" evidence="6">
    <location>
        <begin position="122"/>
        <end position="143"/>
    </location>
</feature>
<name>A0A3S3PTV9_9ACAR</name>
<dbReference type="EMBL" id="NCKU01000262">
    <property type="protein sequence ID" value="RWS16256.1"/>
    <property type="molecule type" value="Genomic_DNA"/>
</dbReference>
<dbReference type="PANTHER" id="PTHR21421:SF29">
    <property type="entry name" value="GUSTATORY RECEPTOR 5A FOR TREHALOSE-RELATED"/>
    <property type="match status" value="1"/>
</dbReference>
<dbReference type="GO" id="GO:0007606">
    <property type="term" value="P:sensory perception of chemical stimulus"/>
    <property type="evidence" value="ECO:0007669"/>
    <property type="project" value="TreeGrafter"/>
</dbReference>
<dbReference type="PANTHER" id="PTHR21421">
    <property type="entry name" value="GUSTATORY RECEPTOR"/>
    <property type="match status" value="1"/>
</dbReference>
<sequence length="426" mass="48408">NFQNLQKSDVMYVLKPILFSLKTLGLWPRDAKKFSKRLNLQSCFVFVYLHIYSIHIVLNWLYSFRGKLGFYALLDNTSLVVRTLATAAVFDMFFITHFETLDSLHAIDLFPPLFTKFSLRSLRFYIILLVGASWLYVIVQLAFSSWSVATMDSQKFMDLYFYGFYSSHVNIGLMRFLMACVWFTYIWITLSAEIFLKSFYVSTCLLLARCARSYNLVVSDIEAQEFVSGDDINNINKLHSKLCDLVLNVDKNFTGKAFLWVATIFLNICLKIGSVMFGSDASETSAAIMDVVNYFAIFIIVSMTAADVSAQCETVLPVAHRLASKADMTDLTVLYQAKLMISKMSHSVARLTGWNCFIINRPFILTVIGAVLTYSVVLMQMSRSLSYKQASIAQLITTMSPIDNQNETRLIIEFSNVTQASSDLHL</sequence>
<keyword evidence="4 6" id="KW-0472">Membrane</keyword>
<evidence type="ECO:0008006" key="9">
    <source>
        <dbReference type="Google" id="ProtNLM"/>
    </source>
</evidence>
<comment type="subcellular location">
    <subcellularLocation>
        <location evidence="1">Membrane</location>
        <topology evidence="1">Multi-pass membrane protein</topology>
    </subcellularLocation>
</comment>
<feature type="transmembrane region" description="Helical" evidence="6">
    <location>
        <begin position="358"/>
        <end position="379"/>
    </location>
</feature>
<dbReference type="GO" id="GO:0016020">
    <property type="term" value="C:membrane"/>
    <property type="evidence" value="ECO:0007669"/>
    <property type="project" value="UniProtKB-SubCell"/>
</dbReference>
<feature type="transmembrane region" description="Helical" evidence="6">
    <location>
        <begin position="40"/>
        <end position="62"/>
    </location>
</feature>
<comment type="caution">
    <text evidence="7">The sequence shown here is derived from an EMBL/GenBank/DDBJ whole genome shotgun (WGS) entry which is preliminary data.</text>
</comment>
<dbReference type="Proteomes" id="UP000285301">
    <property type="component" value="Unassembled WGS sequence"/>
</dbReference>
<keyword evidence="5" id="KW-0675">Receptor</keyword>
<feature type="non-terminal residue" evidence="7">
    <location>
        <position position="1"/>
    </location>
</feature>
<dbReference type="GO" id="GO:0051606">
    <property type="term" value="P:detection of stimulus"/>
    <property type="evidence" value="ECO:0007669"/>
    <property type="project" value="UniProtKB-ARBA"/>
</dbReference>
<feature type="transmembrane region" description="Helical" evidence="6">
    <location>
        <begin position="291"/>
        <end position="310"/>
    </location>
</feature>
<feature type="transmembrane region" description="Helical" evidence="6">
    <location>
        <begin position="257"/>
        <end position="279"/>
    </location>
</feature>
<feature type="transmembrane region" description="Helical" evidence="6">
    <location>
        <begin position="163"/>
        <end position="187"/>
    </location>
</feature>
<evidence type="ECO:0000256" key="6">
    <source>
        <dbReference type="SAM" id="Phobius"/>
    </source>
</evidence>
<evidence type="ECO:0000313" key="8">
    <source>
        <dbReference type="Proteomes" id="UP000285301"/>
    </source>
</evidence>
<evidence type="ECO:0000256" key="1">
    <source>
        <dbReference type="ARBA" id="ARBA00004141"/>
    </source>
</evidence>
<dbReference type="GO" id="GO:0038023">
    <property type="term" value="F:signaling receptor activity"/>
    <property type="evidence" value="ECO:0007669"/>
    <property type="project" value="UniProtKB-ARBA"/>
</dbReference>